<evidence type="ECO:0000256" key="4">
    <source>
        <dbReference type="ARBA" id="ARBA00034003"/>
    </source>
</evidence>
<dbReference type="NCBIfam" id="TIGR02779">
    <property type="entry name" value="NHEJ_ligase_lig"/>
    <property type="match status" value="1"/>
</dbReference>
<dbReference type="EC" id="6.5.1.1" evidence="2"/>
<evidence type="ECO:0000313" key="6">
    <source>
        <dbReference type="EMBL" id="MCG9970507.1"/>
    </source>
</evidence>
<feature type="domain" description="ATP-dependent DNA ligase family profile" evidence="5">
    <location>
        <begin position="141"/>
        <end position="245"/>
    </location>
</feature>
<dbReference type="CDD" id="cd07971">
    <property type="entry name" value="OBF_DNA_ligase_LigD"/>
    <property type="match status" value="1"/>
</dbReference>
<evidence type="ECO:0000256" key="2">
    <source>
        <dbReference type="ARBA" id="ARBA00012727"/>
    </source>
</evidence>
<keyword evidence="7" id="KW-1185">Reference proteome</keyword>
<dbReference type="InterPro" id="IPR014146">
    <property type="entry name" value="LigD_ligase_dom"/>
</dbReference>
<keyword evidence="3 6" id="KW-0436">Ligase</keyword>
<dbReference type="InterPro" id="IPR050191">
    <property type="entry name" value="ATP-dep_DNA_ligase"/>
</dbReference>
<dbReference type="EMBL" id="JAJSON010000008">
    <property type="protein sequence ID" value="MCG9970507.1"/>
    <property type="molecule type" value="Genomic_DNA"/>
</dbReference>
<sequence length="352" mass="41077">MNRCLPEGAWTRSQKKRKRMTDALREIPEELQEKLKKKKQPDWMSPMLAKLTHEVFSDEHWIFERKLDGERCLIFKKGKEVNIMSRNKKNLNAVYPEIVSALEEQKTGNFIADGEMVAFKGKITSFAELQKRMHLKKEKEVKNSKTKVYFYFFDLMFLEGHDLTKLPLTERKKLLNNSISFKDPLRFTAHRNEKGEEFYKEACKKKWEGLIAKKADSSYAHSRSSNWLKFKCENQQEFVIGGYTDPQGERKGFGALLLGFYEDGELQYAGKVGTGYTDKMLEELQAKMSEIEVDEPAFAKNGDLPAKNVHWLKPKMVGEVAFTEWTKTNKLRHPRYLGLRRDKKAKDVIKEA</sequence>
<evidence type="ECO:0000259" key="5">
    <source>
        <dbReference type="PROSITE" id="PS50160"/>
    </source>
</evidence>
<dbReference type="Gene3D" id="3.30.470.30">
    <property type="entry name" value="DNA ligase/mRNA capping enzyme"/>
    <property type="match status" value="1"/>
</dbReference>
<dbReference type="PANTHER" id="PTHR45674:SF4">
    <property type="entry name" value="DNA LIGASE 1"/>
    <property type="match status" value="1"/>
</dbReference>
<dbReference type="SUPFAM" id="SSF50249">
    <property type="entry name" value="Nucleic acid-binding proteins"/>
    <property type="match status" value="1"/>
</dbReference>
<reference evidence="6" key="1">
    <citation type="submission" date="2021-12" db="EMBL/GenBank/DDBJ databases">
        <title>Description of Gramella crocea sp. nov., a new bacterium isolated from activated sludge.</title>
        <authorList>
            <person name="Zhang X."/>
        </authorList>
    </citation>
    <scope>NUCLEOTIDE SEQUENCE</scope>
    <source>
        <strain evidence="6">YB25</strain>
    </source>
</reference>
<comment type="catalytic activity">
    <reaction evidence="4">
        <text>ATP + (deoxyribonucleotide)n-3'-hydroxyl + 5'-phospho-(deoxyribonucleotide)m = (deoxyribonucleotide)n+m + AMP + diphosphate.</text>
        <dbReference type="EC" id="6.5.1.1"/>
    </reaction>
</comment>
<dbReference type="Gene3D" id="2.40.50.140">
    <property type="entry name" value="Nucleic acid-binding proteins"/>
    <property type="match status" value="1"/>
</dbReference>
<protein>
    <recommendedName>
        <fullName evidence="2">DNA ligase (ATP)</fullName>
        <ecNumber evidence="2">6.5.1.1</ecNumber>
    </recommendedName>
</protein>
<organism evidence="6 7">
    <name type="scientific">Christiangramia crocea</name>
    <dbReference type="NCBI Taxonomy" id="2904124"/>
    <lineage>
        <taxon>Bacteria</taxon>
        <taxon>Pseudomonadati</taxon>
        <taxon>Bacteroidota</taxon>
        <taxon>Flavobacteriia</taxon>
        <taxon>Flavobacteriales</taxon>
        <taxon>Flavobacteriaceae</taxon>
        <taxon>Christiangramia</taxon>
    </lineage>
</organism>
<dbReference type="InterPro" id="IPR016059">
    <property type="entry name" value="DNA_ligase_ATP-dep_CS"/>
</dbReference>
<evidence type="ECO:0000256" key="3">
    <source>
        <dbReference type="ARBA" id="ARBA00022598"/>
    </source>
</evidence>
<dbReference type="GO" id="GO:0006310">
    <property type="term" value="P:DNA recombination"/>
    <property type="evidence" value="ECO:0007669"/>
    <property type="project" value="InterPro"/>
</dbReference>
<comment type="similarity">
    <text evidence="1">Belongs to the ATP-dependent DNA ligase family.</text>
</comment>
<dbReference type="Proteomes" id="UP001139344">
    <property type="component" value="Unassembled WGS sequence"/>
</dbReference>
<dbReference type="GO" id="GO:0005524">
    <property type="term" value="F:ATP binding"/>
    <property type="evidence" value="ECO:0007669"/>
    <property type="project" value="InterPro"/>
</dbReference>
<dbReference type="GO" id="GO:0003910">
    <property type="term" value="F:DNA ligase (ATP) activity"/>
    <property type="evidence" value="ECO:0007669"/>
    <property type="project" value="UniProtKB-EC"/>
</dbReference>
<dbReference type="SUPFAM" id="SSF56091">
    <property type="entry name" value="DNA ligase/mRNA capping enzyme, catalytic domain"/>
    <property type="match status" value="1"/>
</dbReference>
<dbReference type="Pfam" id="PF04679">
    <property type="entry name" value="DNA_ligase_A_C"/>
    <property type="match status" value="1"/>
</dbReference>
<dbReference type="GO" id="GO:0006281">
    <property type="term" value="P:DNA repair"/>
    <property type="evidence" value="ECO:0007669"/>
    <property type="project" value="InterPro"/>
</dbReference>
<gene>
    <name evidence="6" type="primary">ligD</name>
    <name evidence="6" type="ORF">LU635_02570</name>
</gene>
<comment type="caution">
    <text evidence="6">The sequence shown here is derived from an EMBL/GenBank/DDBJ whole genome shotgun (WGS) entry which is preliminary data.</text>
</comment>
<proteinExistence type="inferred from homology"/>
<dbReference type="CDD" id="cd07906">
    <property type="entry name" value="Adenylation_DNA_ligase_LigD_LigC"/>
    <property type="match status" value="1"/>
</dbReference>
<dbReference type="PROSITE" id="PS00697">
    <property type="entry name" value="DNA_LIGASE_A1"/>
    <property type="match status" value="1"/>
</dbReference>
<name>A0A9X1UUB9_9FLAO</name>
<dbReference type="AlphaFoldDB" id="A0A9X1UUB9"/>
<dbReference type="PROSITE" id="PS50160">
    <property type="entry name" value="DNA_LIGASE_A3"/>
    <property type="match status" value="1"/>
</dbReference>
<dbReference type="InterPro" id="IPR012310">
    <property type="entry name" value="DNA_ligase_ATP-dep_cent"/>
</dbReference>
<dbReference type="InterPro" id="IPR012340">
    <property type="entry name" value="NA-bd_OB-fold"/>
</dbReference>
<accession>A0A9X1UUB9</accession>
<dbReference type="PANTHER" id="PTHR45674">
    <property type="entry name" value="DNA LIGASE 1/3 FAMILY MEMBER"/>
    <property type="match status" value="1"/>
</dbReference>
<evidence type="ECO:0000256" key="1">
    <source>
        <dbReference type="ARBA" id="ARBA00007572"/>
    </source>
</evidence>
<dbReference type="InterPro" id="IPR012309">
    <property type="entry name" value="DNA_ligase_ATP-dep_C"/>
</dbReference>
<evidence type="ECO:0000313" key="7">
    <source>
        <dbReference type="Proteomes" id="UP001139344"/>
    </source>
</evidence>
<dbReference type="Pfam" id="PF01068">
    <property type="entry name" value="DNA_ligase_A_M"/>
    <property type="match status" value="1"/>
</dbReference>